<reference evidence="2 3" key="1">
    <citation type="submission" date="2017-10" db="EMBL/GenBank/DDBJ databases">
        <title>Draft genome of Longimonas halophila.</title>
        <authorList>
            <person name="Goh K.M."/>
            <person name="Shamsir M.S."/>
            <person name="Lim S.W."/>
        </authorList>
    </citation>
    <scope>NUCLEOTIDE SEQUENCE [LARGE SCALE GENOMIC DNA]</scope>
    <source>
        <strain evidence="2 3">KCTC 42399</strain>
    </source>
</reference>
<dbReference type="PROSITE" id="PS50943">
    <property type="entry name" value="HTH_CROC1"/>
    <property type="match status" value="1"/>
</dbReference>
<evidence type="ECO:0000259" key="1">
    <source>
        <dbReference type="PROSITE" id="PS50943"/>
    </source>
</evidence>
<dbReference type="InterPro" id="IPR001387">
    <property type="entry name" value="Cro/C1-type_HTH"/>
</dbReference>
<sequence length="109" mass="12093">MSTTEQLPTDLESEFTGPYESAFDALDDRDRAANLKVRAQFMNRLSDYIAEHDLTQVEAGERFGVNQSRISHLLNGRISMFSVDALIKMCDHAGISVTISFDDAYAGSV</sequence>
<dbReference type="EMBL" id="PDEP01000025">
    <property type="protein sequence ID" value="PEN04624.1"/>
    <property type="molecule type" value="Genomic_DNA"/>
</dbReference>
<evidence type="ECO:0000313" key="2">
    <source>
        <dbReference type="EMBL" id="PEN04624.1"/>
    </source>
</evidence>
<dbReference type="Gene3D" id="1.10.260.40">
    <property type="entry name" value="lambda repressor-like DNA-binding domains"/>
    <property type="match status" value="1"/>
</dbReference>
<dbReference type="OrthoDB" id="1041855at2"/>
<dbReference type="Pfam" id="PF13744">
    <property type="entry name" value="HTH_37"/>
    <property type="match status" value="1"/>
</dbReference>
<dbReference type="SMART" id="SM00530">
    <property type="entry name" value="HTH_XRE"/>
    <property type="match status" value="1"/>
</dbReference>
<dbReference type="GO" id="GO:0003677">
    <property type="term" value="F:DNA binding"/>
    <property type="evidence" value="ECO:0007669"/>
    <property type="project" value="InterPro"/>
</dbReference>
<accession>A0A2H3NHU6</accession>
<comment type="caution">
    <text evidence="2">The sequence shown here is derived from an EMBL/GenBank/DDBJ whole genome shotgun (WGS) entry which is preliminary data.</text>
</comment>
<dbReference type="AlphaFoldDB" id="A0A2H3NHU6"/>
<organism evidence="2 3">
    <name type="scientific">Longimonas halophila</name>
    <dbReference type="NCBI Taxonomy" id="1469170"/>
    <lineage>
        <taxon>Bacteria</taxon>
        <taxon>Pseudomonadati</taxon>
        <taxon>Rhodothermota</taxon>
        <taxon>Rhodothermia</taxon>
        <taxon>Rhodothermales</taxon>
        <taxon>Salisaetaceae</taxon>
        <taxon>Longimonas</taxon>
    </lineage>
</organism>
<dbReference type="InterPro" id="IPR010982">
    <property type="entry name" value="Lambda_DNA-bd_dom_sf"/>
</dbReference>
<dbReference type="CDD" id="cd00093">
    <property type="entry name" value="HTH_XRE"/>
    <property type="match status" value="1"/>
</dbReference>
<dbReference type="Proteomes" id="UP000221024">
    <property type="component" value="Unassembled WGS sequence"/>
</dbReference>
<dbReference type="RefSeq" id="WP_098063502.1">
    <property type="nucleotide sequence ID" value="NZ_PDEP01000025.1"/>
</dbReference>
<gene>
    <name evidence="2" type="ORF">CRI93_14885</name>
</gene>
<proteinExistence type="predicted"/>
<keyword evidence="3" id="KW-1185">Reference proteome</keyword>
<dbReference type="SUPFAM" id="SSF47413">
    <property type="entry name" value="lambda repressor-like DNA-binding domains"/>
    <property type="match status" value="1"/>
</dbReference>
<feature type="domain" description="HTH cro/C1-type" evidence="1">
    <location>
        <begin position="45"/>
        <end position="100"/>
    </location>
</feature>
<name>A0A2H3NHU6_9BACT</name>
<protein>
    <submittedName>
        <fullName evidence="2">Transcriptional regulator</fullName>
    </submittedName>
</protein>
<evidence type="ECO:0000313" key="3">
    <source>
        <dbReference type="Proteomes" id="UP000221024"/>
    </source>
</evidence>
<dbReference type="InterPro" id="IPR039554">
    <property type="entry name" value="HigA2-like_HTH"/>
</dbReference>